<dbReference type="EMBL" id="JABUQZ010000001">
    <property type="protein sequence ID" value="NUC71903.1"/>
    <property type="molecule type" value="Genomic_DNA"/>
</dbReference>
<sequence>MIPPGNSPSASPDVDDFSGEDVDTVMGLLADQRRRALLRFLERADGTATLSEIAEAIATEARNPDPGAISDLAGVSSRDVREVRISLHHLHVPKLAAAGAIDYDSETETLTLRERGRTLLDRQEAVCGPLR</sequence>
<name>A0A8J8GN80_9EURY</name>
<dbReference type="Gene3D" id="1.10.10.10">
    <property type="entry name" value="Winged helix-like DNA-binding domain superfamily/Winged helix DNA-binding domain"/>
    <property type="match status" value="1"/>
</dbReference>
<dbReference type="AlphaFoldDB" id="A0A8J8GN80"/>
<organism evidence="2 4">
    <name type="scientific">Haloterrigena gelatinilytica</name>
    <dbReference type="NCBI Taxonomy" id="2741724"/>
    <lineage>
        <taxon>Archaea</taxon>
        <taxon>Methanobacteriati</taxon>
        <taxon>Methanobacteriota</taxon>
        <taxon>Stenosarchaea group</taxon>
        <taxon>Halobacteria</taxon>
        <taxon>Halobacteriales</taxon>
        <taxon>Natrialbaceae</taxon>
        <taxon>Haloterrigena</taxon>
    </lineage>
</organism>
<accession>A0A8J8GN80</accession>
<protein>
    <recommendedName>
        <fullName evidence="1">DUF7344 domain-containing protein</fullName>
    </recommendedName>
</protein>
<dbReference type="RefSeq" id="WP_174679875.1">
    <property type="nucleotide sequence ID" value="NZ_JABUQZ010000001.1"/>
</dbReference>
<evidence type="ECO:0000313" key="5">
    <source>
        <dbReference type="Proteomes" id="UP001016761"/>
    </source>
</evidence>
<evidence type="ECO:0000313" key="4">
    <source>
        <dbReference type="Proteomes" id="UP000728647"/>
    </source>
</evidence>
<proteinExistence type="predicted"/>
<dbReference type="Pfam" id="PF24035">
    <property type="entry name" value="DUF7344"/>
    <property type="match status" value="1"/>
</dbReference>
<dbReference type="InterPro" id="IPR055768">
    <property type="entry name" value="DUF7344"/>
</dbReference>
<gene>
    <name evidence="2" type="ORF">HT576_14720</name>
    <name evidence="3" type="ORF">HTZ84_06195</name>
</gene>
<evidence type="ECO:0000313" key="3">
    <source>
        <dbReference type="EMBL" id="NUC71903.1"/>
    </source>
</evidence>
<dbReference type="InterPro" id="IPR036388">
    <property type="entry name" value="WH-like_DNA-bd_sf"/>
</dbReference>
<dbReference type="OrthoDB" id="247722at2157"/>
<dbReference type="EMBL" id="JABURA010000001">
    <property type="protein sequence ID" value="NUB92268.1"/>
    <property type="molecule type" value="Genomic_DNA"/>
</dbReference>
<feature type="domain" description="DUF7344" evidence="1">
    <location>
        <begin position="28"/>
        <end position="110"/>
    </location>
</feature>
<reference evidence="2 5" key="1">
    <citation type="submission" date="2020-06" db="EMBL/GenBank/DDBJ databases">
        <title>Haloterrigena sp. nov., an extremely halophilic archaeon isolated from a saline sediment.</title>
        <authorList>
            <person name="Liu B.-B."/>
        </authorList>
    </citation>
    <scope>NUCLEOTIDE SEQUENCE</scope>
    <source>
        <strain evidence="2">SYSU A121-1</strain>
        <strain evidence="3 5">SYSU A558-1</strain>
    </source>
</reference>
<evidence type="ECO:0000313" key="2">
    <source>
        <dbReference type="EMBL" id="NUB92268.1"/>
    </source>
</evidence>
<comment type="caution">
    <text evidence="2">The sequence shown here is derived from an EMBL/GenBank/DDBJ whole genome shotgun (WGS) entry which is preliminary data.</text>
</comment>
<keyword evidence="5" id="KW-1185">Reference proteome</keyword>
<dbReference type="Proteomes" id="UP001016761">
    <property type="component" value="Unassembled WGS sequence"/>
</dbReference>
<evidence type="ECO:0000259" key="1">
    <source>
        <dbReference type="Pfam" id="PF24035"/>
    </source>
</evidence>
<dbReference type="Proteomes" id="UP000728647">
    <property type="component" value="Unassembled WGS sequence"/>
</dbReference>